<dbReference type="InterPro" id="IPR000194">
    <property type="entry name" value="ATPase_F1/V1/A1_a/bsu_nucl-bd"/>
</dbReference>
<dbReference type="SMART" id="SM00959">
    <property type="entry name" value="Rho_N"/>
    <property type="match status" value="1"/>
</dbReference>
<dbReference type="SMART" id="SM00357">
    <property type="entry name" value="CSP"/>
    <property type="match status" value="1"/>
</dbReference>
<organism evidence="13 14">
    <name type="scientific">Salicibibacter cibi</name>
    <dbReference type="NCBI Taxonomy" id="2743001"/>
    <lineage>
        <taxon>Bacteria</taxon>
        <taxon>Bacillati</taxon>
        <taxon>Bacillota</taxon>
        <taxon>Bacilli</taxon>
        <taxon>Bacillales</taxon>
        <taxon>Bacillaceae</taxon>
        <taxon>Salicibibacter</taxon>
    </lineage>
</organism>
<evidence type="ECO:0000256" key="10">
    <source>
        <dbReference type="NCBIfam" id="TIGR00767"/>
    </source>
</evidence>
<evidence type="ECO:0000256" key="11">
    <source>
        <dbReference type="PROSITE-ProRule" id="PRU01203"/>
    </source>
</evidence>
<sequence>MLSLSIAELEDKTLRDLYRLAKEFRISYYSKLTKQELIFAILKGQAEQDGLMFMEGVLEIIQTEGYGFLRPINYLPSSQDIYISASQIRRFDLRNGDRVSGKVRKPKDNERYHGLLQVEAVNGDEPETAKERPHFPALTPLFPNERMRLETNPGRLSARIMDIITPVGFGQRGLIVAPPKAGKTSLLKQVANSITENHPHAELIMLLIDERPEEVTDIERSVDGEVVHSTFDEVPENHVKVTELVLERAMRLVEQKKDVVILMDSITRLARAYNLVIPPSGRTLSGGIDPAAFHRPKRFFGAARNIEEGGSMTILATALVDTGSRMDDVIYEEFKGTGNMELHLDRRLAERRIFPSIDIRRSSTRKEELLVTQSQLESLWAMRKTMNDSPEFIDHFIRRIKDTKTNDEFFERMEQDKARANTKSKAGSYSSG</sequence>
<dbReference type="CDD" id="cd01128">
    <property type="entry name" value="rho_factor_C"/>
    <property type="match status" value="1"/>
</dbReference>
<dbReference type="EMBL" id="CP054706">
    <property type="protein sequence ID" value="QQK81669.1"/>
    <property type="molecule type" value="Genomic_DNA"/>
</dbReference>
<dbReference type="InterPro" id="IPR011129">
    <property type="entry name" value="CSD"/>
</dbReference>
<dbReference type="InterPro" id="IPR027417">
    <property type="entry name" value="P-loop_NTPase"/>
</dbReference>
<dbReference type="GO" id="GO:0004386">
    <property type="term" value="F:helicase activity"/>
    <property type="evidence" value="ECO:0007669"/>
    <property type="project" value="UniProtKB-UniRule"/>
</dbReference>
<comment type="function">
    <text evidence="9">Facilitates transcription termination by a mechanism that involves Rho binding to the nascent RNA, activation of Rho's RNA-dependent ATPase activity, and release of the mRNA from the DNA template.</text>
</comment>
<dbReference type="SMART" id="SM00382">
    <property type="entry name" value="AAA"/>
    <property type="match status" value="1"/>
</dbReference>
<dbReference type="InterPro" id="IPR011113">
    <property type="entry name" value="Rho_RNA-bd"/>
</dbReference>
<feature type="binding site" evidence="9">
    <location>
        <begin position="168"/>
        <end position="173"/>
    </location>
    <ligand>
        <name>ATP</name>
        <dbReference type="ChEBI" id="CHEBI:30616"/>
    </ligand>
</feature>
<evidence type="ECO:0000256" key="2">
    <source>
        <dbReference type="ARBA" id="ARBA00022741"/>
    </source>
</evidence>
<dbReference type="InterPro" id="IPR036269">
    <property type="entry name" value="Rho_N_sf"/>
</dbReference>
<protein>
    <recommendedName>
        <fullName evidence="9 10">Transcription termination factor Rho</fullName>
        <ecNumber evidence="9 10">3.6.4.-</ecNumber>
    </recommendedName>
    <alternativeName>
        <fullName evidence="9">ATP-dependent helicase Rho</fullName>
    </alternativeName>
</protein>
<evidence type="ECO:0000256" key="9">
    <source>
        <dbReference type="HAMAP-Rule" id="MF_01884"/>
    </source>
</evidence>
<dbReference type="InterPro" id="IPR012340">
    <property type="entry name" value="NA-bd_OB-fold"/>
</dbReference>
<dbReference type="Proteomes" id="UP000595349">
    <property type="component" value="Chromosome"/>
</dbReference>
<dbReference type="InterPro" id="IPR003593">
    <property type="entry name" value="AAA+_ATPase"/>
</dbReference>
<keyword evidence="1 9" id="KW-0806">Transcription termination</keyword>
<dbReference type="HAMAP" id="MF_01884">
    <property type="entry name" value="Rho"/>
    <property type="match status" value="1"/>
</dbReference>
<evidence type="ECO:0000313" key="14">
    <source>
        <dbReference type="Proteomes" id="UP000595349"/>
    </source>
</evidence>
<evidence type="ECO:0000256" key="7">
    <source>
        <dbReference type="ARBA" id="ARBA00023015"/>
    </source>
</evidence>
<dbReference type="Gene3D" id="1.10.720.10">
    <property type="match status" value="1"/>
</dbReference>
<dbReference type="AlphaFoldDB" id="A0A7T6ZDV2"/>
<dbReference type="GO" id="GO:0003723">
    <property type="term" value="F:RNA binding"/>
    <property type="evidence" value="ECO:0007669"/>
    <property type="project" value="UniProtKB-UniRule"/>
</dbReference>
<proteinExistence type="inferred from homology"/>
<evidence type="ECO:0000313" key="13">
    <source>
        <dbReference type="EMBL" id="QQK81669.1"/>
    </source>
</evidence>
<dbReference type="GO" id="GO:0016787">
    <property type="term" value="F:hydrolase activity"/>
    <property type="evidence" value="ECO:0007669"/>
    <property type="project" value="UniProtKB-KW"/>
</dbReference>
<dbReference type="FunFam" id="3.40.50.300:FF:000072">
    <property type="entry name" value="Transcription termination factor Rho"/>
    <property type="match status" value="1"/>
</dbReference>
<evidence type="ECO:0000256" key="1">
    <source>
        <dbReference type="ARBA" id="ARBA00022472"/>
    </source>
</evidence>
<dbReference type="GO" id="GO:0008186">
    <property type="term" value="F:ATP-dependent activity, acting on RNA"/>
    <property type="evidence" value="ECO:0007669"/>
    <property type="project" value="UniProtKB-UniRule"/>
</dbReference>
<evidence type="ECO:0000256" key="6">
    <source>
        <dbReference type="ARBA" id="ARBA00022884"/>
    </source>
</evidence>
<dbReference type="SUPFAM" id="SSF68912">
    <property type="entry name" value="Rho N-terminal domain-like"/>
    <property type="match status" value="1"/>
</dbReference>
<feature type="binding site" evidence="9">
    <location>
        <begin position="180"/>
        <end position="185"/>
    </location>
    <ligand>
        <name>ATP</name>
        <dbReference type="ChEBI" id="CHEBI:30616"/>
    </ligand>
</feature>
<dbReference type="PANTHER" id="PTHR46425">
    <property type="entry name" value="TRANSCRIPTION TERMINATION FACTOR RHO"/>
    <property type="match status" value="1"/>
</dbReference>
<dbReference type="InterPro" id="IPR004665">
    <property type="entry name" value="Term_rho"/>
</dbReference>
<reference evidence="13 14" key="1">
    <citation type="submission" date="2020-06" db="EMBL/GenBank/DDBJ databases">
        <title>Genomic analysis of Salicibibacter sp. NKC21-4.</title>
        <authorList>
            <person name="Oh Y.J."/>
        </authorList>
    </citation>
    <scope>NUCLEOTIDE SEQUENCE [LARGE SCALE GENOMIC DNA]</scope>
    <source>
        <strain evidence="13 14">NKC21-4</strain>
    </source>
</reference>
<dbReference type="InterPro" id="IPR041703">
    <property type="entry name" value="Rho_factor_ATP-bd"/>
</dbReference>
<dbReference type="Pfam" id="PF00006">
    <property type="entry name" value="ATP-synt_ab"/>
    <property type="match status" value="1"/>
</dbReference>
<keyword evidence="3 9" id="KW-0378">Hydrolase</keyword>
<comment type="caution">
    <text evidence="9">Lacks conserved residue(s) required for the propagation of feature annotation.</text>
</comment>
<comment type="subunit">
    <text evidence="9">Homohexamer. The homohexamer assembles into an open ring structure.</text>
</comment>
<dbReference type="Gene3D" id="3.40.50.300">
    <property type="entry name" value="P-loop containing nucleotide triphosphate hydrolases"/>
    <property type="match status" value="1"/>
</dbReference>
<accession>A0A7T6ZDV2</accession>
<name>A0A7T6ZDV2_9BACI</name>
<dbReference type="PANTHER" id="PTHR46425:SF1">
    <property type="entry name" value="TRANSCRIPTION TERMINATION FACTOR RHO"/>
    <property type="match status" value="1"/>
</dbReference>
<feature type="binding site" evidence="9">
    <location>
        <position position="211"/>
    </location>
    <ligand>
        <name>ATP</name>
        <dbReference type="ChEBI" id="CHEBI:30616"/>
    </ligand>
</feature>
<keyword evidence="5 9" id="KW-0067">ATP-binding</keyword>
<dbReference type="GO" id="GO:0006353">
    <property type="term" value="P:DNA-templated transcription termination"/>
    <property type="evidence" value="ECO:0007669"/>
    <property type="project" value="UniProtKB-UniRule"/>
</dbReference>
<dbReference type="Pfam" id="PF07498">
    <property type="entry name" value="Rho_N"/>
    <property type="match status" value="1"/>
</dbReference>
<keyword evidence="2 9" id="KW-0547">Nucleotide-binding</keyword>
<dbReference type="Pfam" id="PF07497">
    <property type="entry name" value="Rho_RNA_bind"/>
    <property type="match status" value="1"/>
</dbReference>
<keyword evidence="4 9" id="KW-0347">Helicase</keyword>
<dbReference type="KEGG" id="scib:HUG20_18280"/>
<evidence type="ECO:0000256" key="8">
    <source>
        <dbReference type="ARBA" id="ARBA00023163"/>
    </source>
</evidence>
<keyword evidence="14" id="KW-1185">Reference proteome</keyword>
<dbReference type="NCBIfam" id="TIGR00767">
    <property type="entry name" value="rho"/>
    <property type="match status" value="1"/>
</dbReference>
<keyword evidence="8 9" id="KW-0804">Transcription</keyword>
<keyword evidence="6 9" id="KW-0694">RNA-binding</keyword>
<dbReference type="NCBIfam" id="NF006886">
    <property type="entry name" value="PRK09376.1"/>
    <property type="match status" value="1"/>
</dbReference>
<evidence type="ECO:0000256" key="5">
    <source>
        <dbReference type="ARBA" id="ARBA00022840"/>
    </source>
</evidence>
<evidence type="ECO:0000256" key="3">
    <source>
        <dbReference type="ARBA" id="ARBA00022801"/>
    </source>
</evidence>
<dbReference type="SUPFAM" id="SSF50249">
    <property type="entry name" value="Nucleic acid-binding proteins"/>
    <property type="match status" value="1"/>
</dbReference>
<dbReference type="RefSeq" id="WP_200086254.1">
    <property type="nucleotide sequence ID" value="NZ_CP054706.1"/>
</dbReference>
<comment type="similarity">
    <text evidence="9 11">Belongs to the Rho family.</text>
</comment>
<keyword evidence="7 9" id="KW-0805">Transcription regulation</keyword>
<evidence type="ECO:0000259" key="12">
    <source>
        <dbReference type="PROSITE" id="PS51856"/>
    </source>
</evidence>
<evidence type="ECO:0000256" key="4">
    <source>
        <dbReference type="ARBA" id="ARBA00022806"/>
    </source>
</evidence>
<dbReference type="SUPFAM" id="SSF52540">
    <property type="entry name" value="P-loop containing nucleoside triphosphate hydrolases"/>
    <property type="match status" value="1"/>
</dbReference>
<dbReference type="GO" id="GO:0005524">
    <property type="term" value="F:ATP binding"/>
    <property type="evidence" value="ECO:0007669"/>
    <property type="project" value="UniProtKB-UniRule"/>
</dbReference>
<dbReference type="InterPro" id="IPR011112">
    <property type="entry name" value="Rho-like_N"/>
</dbReference>
<dbReference type="CDD" id="cd04459">
    <property type="entry name" value="Rho_CSD"/>
    <property type="match status" value="1"/>
</dbReference>
<dbReference type="Gene3D" id="2.40.50.140">
    <property type="entry name" value="Nucleic acid-binding proteins"/>
    <property type="match status" value="1"/>
</dbReference>
<feature type="domain" description="Rho RNA-BD" evidence="12">
    <location>
        <begin position="51"/>
        <end position="125"/>
    </location>
</feature>
<dbReference type="PROSITE" id="PS51856">
    <property type="entry name" value="RHO_RNA_BD"/>
    <property type="match status" value="1"/>
</dbReference>
<dbReference type="EC" id="3.6.4.-" evidence="9 10"/>
<gene>
    <name evidence="9 13" type="primary">rho</name>
    <name evidence="13" type="ORF">HUG20_18280</name>
</gene>